<sequence length="451" mass="47190">MGRRAIQSMNNPPADSSDQPKITTSATADTFDTHVDGTGRDAGIRLPRQKPFQRFWCTRVLSSLSFQMLVVAMGWHIYALTHSAFALGLVGLAQFLPMFVLTLVVGQVADRYDRRRIAAICQGLECAAAAVFAWGTFGGWISAAVIYVLAACVGAARAFESPAVASLLPGVVPRAQLSQATAWATSANQAAQIGGPALGGLLYGIGPGAAYLACTLSFALASAAVSTIPLRTKPVPRSPVTLESVFSGVRFIRSQPVILGALSLDLFAVLFGGATALLPIFARDVLHAGPLGLGLLRSASAVGALGGTIWLAHFPLRKRPGAAMFGGVIAFGIATLVFGLSHSFIVSWLALMALGASDVISVVVRLSLVQLRTPDEMLGRVSAVNSLFIGTSNQLGEFESGLTAGWWGAPPAVLVGGCATIAIALLWMKLFPELRRTRTLEREAHGGRAAA</sequence>
<dbReference type="CDD" id="cd06173">
    <property type="entry name" value="MFS_MefA_like"/>
    <property type="match status" value="1"/>
</dbReference>
<keyword evidence="5 8" id="KW-1133">Transmembrane helix</keyword>
<dbReference type="InterPro" id="IPR010290">
    <property type="entry name" value="TM_effector"/>
</dbReference>
<feature type="transmembrane region" description="Helical" evidence="8">
    <location>
        <begin position="321"/>
        <end position="339"/>
    </location>
</feature>
<keyword evidence="6 8" id="KW-0472">Membrane</keyword>
<dbReference type="Gene3D" id="1.20.1250.20">
    <property type="entry name" value="MFS general substrate transporter like domains"/>
    <property type="match status" value="1"/>
</dbReference>
<protein>
    <submittedName>
        <fullName evidence="9">Major facilitator superfamily MFS_1</fullName>
    </submittedName>
</protein>
<reference evidence="10" key="1">
    <citation type="journal article" date="2014" name="Stand. Genomic Sci.">
        <title>Complete genome sequence of Burkholderia phymatum STM815(T), a broad host range and efficient nitrogen-fixing symbiont of Mimosa species.</title>
        <authorList>
            <person name="Moulin L."/>
            <person name="Klonowska A."/>
            <person name="Caroline B."/>
            <person name="Booth K."/>
            <person name="Vriezen J.A."/>
            <person name="Melkonian R."/>
            <person name="James E.K."/>
            <person name="Young J.P."/>
            <person name="Bena G."/>
            <person name="Hauser L."/>
            <person name="Land M."/>
            <person name="Kyrpides N."/>
            <person name="Bruce D."/>
            <person name="Chain P."/>
            <person name="Copeland A."/>
            <person name="Pitluck S."/>
            <person name="Woyke T."/>
            <person name="Lizotte-Waniewski M."/>
            <person name="Bristow J."/>
            <person name="Riley M."/>
        </authorList>
    </citation>
    <scope>NUCLEOTIDE SEQUENCE [LARGE SCALE GENOMIC DNA]</scope>
    <source>
        <strain evidence="10">DSM 17167 / CIP 108236 / LMG 21445 / STM815</strain>
    </source>
</reference>
<evidence type="ECO:0000256" key="7">
    <source>
        <dbReference type="SAM" id="MobiDB-lite"/>
    </source>
</evidence>
<feature type="transmembrane region" description="Helical" evidence="8">
    <location>
        <begin position="407"/>
        <end position="428"/>
    </location>
</feature>
<feature type="transmembrane region" description="Helical" evidence="8">
    <location>
        <begin position="257"/>
        <end position="282"/>
    </location>
</feature>
<accession>B2JHR2</accession>
<feature type="compositionally biased region" description="Polar residues" evidence="7">
    <location>
        <begin position="7"/>
        <end position="30"/>
    </location>
</feature>
<evidence type="ECO:0000256" key="8">
    <source>
        <dbReference type="SAM" id="Phobius"/>
    </source>
</evidence>
<keyword evidence="10" id="KW-1185">Reference proteome</keyword>
<feature type="transmembrane region" description="Helical" evidence="8">
    <location>
        <begin position="294"/>
        <end position="314"/>
    </location>
</feature>
<evidence type="ECO:0000256" key="5">
    <source>
        <dbReference type="ARBA" id="ARBA00022989"/>
    </source>
</evidence>
<dbReference type="HOGENOM" id="CLU_034180_11_0_4"/>
<feature type="region of interest" description="Disordered" evidence="7">
    <location>
        <begin position="1"/>
        <end position="36"/>
    </location>
</feature>
<keyword evidence="3" id="KW-1003">Cell membrane</keyword>
<dbReference type="SUPFAM" id="SSF103473">
    <property type="entry name" value="MFS general substrate transporter"/>
    <property type="match status" value="1"/>
</dbReference>
<evidence type="ECO:0000256" key="3">
    <source>
        <dbReference type="ARBA" id="ARBA00022475"/>
    </source>
</evidence>
<evidence type="ECO:0000256" key="4">
    <source>
        <dbReference type="ARBA" id="ARBA00022692"/>
    </source>
</evidence>
<organism evidence="9 10">
    <name type="scientific">Paraburkholderia phymatum (strain DSM 17167 / CIP 108236 / LMG 21445 / STM815)</name>
    <name type="common">Burkholderia phymatum</name>
    <dbReference type="NCBI Taxonomy" id="391038"/>
    <lineage>
        <taxon>Bacteria</taxon>
        <taxon>Pseudomonadati</taxon>
        <taxon>Pseudomonadota</taxon>
        <taxon>Betaproteobacteria</taxon>
        <taxon>Burkholderiales</taxon>
        <taxon>Burkholderiaceae</taxon>
        <taxon>Paraburkholderia</taxon>
    </lineage>
</organism>
<dbReference type="AlphaFoldDB" id="B2JHR2"/>
<comment type="subcellular location">
    <subcellularLocation>
        <location evidence="1">Cell membrane</location>
        <topology evidence="1">Multi-pass membrane protein</topology>
    </subcellularLocation>
</comment>
<dbReference type="Proteomes" id="UP000001192">
    <property type="component" value="Chromosome 1"/>
</dbReference>
<dbReference type="STRING" id="391038.Bphy_1221"/>
<dbReference type="EMBL" id="CP001043">
    <property type="protein sequence ID" value="ACC70404.1"/>
    <property type="molecule type" value="Genomic_DNA"/>
</dbReference>
<dbReference type="eggNOG" id="COG2814">
    <property type="taxonomic scope" value="Bacteria"/>
</dbReference>
<gene>
    <name evidence="9" type="ordered locus">Bphy_1221</name>
</gene>
<evidence type="ECO:0000256" key="6">
    <source>
        <dbReference type="ARBA" id="ARBA00023136"/>
    </source>
</evidence>
<evidence type="ECO:0000256" key="2">
    <source>
        <dbReference type="ARBA" id="ARBA00022448"/>
    </source>
</evidence>
<proteinExistence type="predicted"/>
<evidence type="ECO:0000313" key="10">
    <source>
        <dbReference type="Proteomes" id="UP000001192"/>
    </source>
</evidence>
<dbReference type="PANTHER" id="PTHR23513:SF9">
    <property type="entry name" value="ENTEROBACTIN EXPORTER ENTS"/>
    <property type="match status" value="1"/>
</dbReference>
<dbReference type="KEGG" id="bph:Bphy_1221"/>
<feature type="transmembrane region" description="Helical" evidence="8">
    <location>
        <begin position="84"/>
        <end position="105"/>
    </location>
</feature>
<name>B2JHR2_PARP8</name>
<dbReference type="Pfam" id="PF05977">
    <property type="entry name" value="MFS_3"/>
    <property type="match status" value="1"/>
</dbReference>
<dbReference type="InterPro" id="IPR036259">
    <property type="entry name" value="MFS_trans_sf"/>
</dbReference>
<keyword evidence="4 8" id="KW-0812">Transmembrane</keyword>
<evidence type="ECO:0000313" key="9">
    <source>
        <dbReference type="EMBL" id="ACC70404.1"/>
    </source>
</evidence>
<feature type="transmembrane region" description="Helical" evidence="8">
    <location>
        <begin position="55"/>
        <end position="78"/>
    </location>
</feature>
<dbReference type="PANTHER" id="PTHR23513">
    <property type="entry name" value="INTEGRAL MEMBRANE EFFLUX PROTEIN-RELATED"/>
    <property type="match status" value="1"/>
</dbReference>
<evidence type="ECO:0000256" key="1">
    <source>
        <dbReference type="ARBA" id="ARBA00004651"/>
    </source>
</evidence>
<keyword evidence="2" id="KW-0813">Transport</keyword>
<dbReference type="GO" id="GO:0005886">
    <property type="term" value="C:plasma membrane"/>
    <property type="evidence" value="ECO:0007669"/>
    <property type="project" value="UniProtKB-SubCell"/>
</dbReference>